<organism evidence="2 3">
    <name type="scientific">Centaurea solstitialis</name>
    <name type="common">yellow star-thistle</name>
    <dbReference type="NCBI Taxonomy" id="347529"/>
    <lineage>
        <taxon>Eukaryota</taxon>
        <taxon>Viridiplantae</taxon>
        <taxon>Streptophyta</taxon>
        <taxon>Embryophyta</taxon>
        <taxon>Tracheophyta</taxon>
        <taxon>Spermatophyta</taxon>
        <taxon>Magnoliopsida</taxon>
        <taxon>eudicotyledons</taxon>
        <taxon>Gunneridae</taxon>
        <taxon>Pentapetalae</taxon>
        <taxon>asterids</taxon>
        <taxon>campanulids</taxon>
        <taxon>Asterales</taxon>
        <taxon>Asteraceae</taxon>
        <taxon>Carduoideae</taxon>
        <taxon>Cardueae</taxon>
        <taxon>Centaureinae</taxon>
        <taxon>Centaurea</taxon>
    </lineage>
</organism>
<name>A0AA38SW25_9ASTR</name>
<protein>
    <submittedName>
        <fullName evidence="2">Uncharacterized protein</fullName>
    </submittedName>
</protein>
<dbReference type="Proteomes" id="UP001172457">
    <property type="component" value="Chromosome 7"/>
</dbReference>
<evidence type="ECO:0000313" key="3">
    <source>
        <dbReference type="Proteomes" id="UP001172457"/>
    </source>
</evidence>
<evidence type="ECO:0000256" key="1">
    <source>
        <dbReference type="SAM" id="MobiDB-lite"/>
    </source>
</evidence>
<reference evidence="2" key="1">
    <citation type="submission" date="2023-03" db="EMBL/GenBank/DDBJ databases">
        <title>Chromosome-scale reference genome and RAD-based genetic map of yellow starthistle (Centaurea solstitialis) reveal putative structural variation and QTLs associated with invader traits.</title>
        <authorList>
            <person name="Reatini B."/>
            <person name="Cang F.A."/>
            <person name="Jiang Q."/>
            <person name="Mckibben M.T.W."/>
            <person name="Barker M.S."/>
            <person name="Rieseberg L.H."/>
            <person name="Dlugosch K.M."/>
        </authorList>
    </citation>
    <scope>NUCLEOTIDE SEQUENCE</scope>
    <source>
        <strain evidence="2">CAN-66</strain>
        <tissue evidence="2">Leaf</tissue>
    </source>
</reference>
<dbReference type="EMBL" id="JARYMX010000007">
    <property type="protein sequence ID" value="KAJ9540282.1"/>
    <property type="molecule type" value="Genomic_DNA"/>
</dbReference>
<feature type="compositionally biased region" description="Polar residues" evidence="1">
    <location>
        <begin position="253"/>
        <end position="266"/>
    </location>
</feature>
<comment type="caution">
    <text evidence="2">The sequence shown here is derived from an EMBL/GenBank/DDBJ whole genome shotgun (WGS) entry which is preliminary data.</text>
</comment>
<feature type="compositionally biased region" description="Polar residues" evidence="1">
    <location>
        <begin position="311"/>
        <end position="321"/>
    </location>
</feature>
<accession>A0AA38SW25</accession>
<dbReference type="GO" id="GO:0008017">
    <property type="term" value="F:microtubule binding"/>
    <property type="evidence" value="ECO:0007669"/>
    <property type="project" value="InterPro"/>
</dbReference>
<feature type="compositionally biased region" description="Low complexity" evidence="1">
    <location>
        <begin position="583"/>
        <end position="598"/>
    </location>
</feature>
<proteinExistence type="predicted"/>
<dbReference type="PANTHER" id="PTHR33737">
    <property type="entry name" value="OS05G0121800 PROTEIN"/>
    <property type="match status" value="1"/>
</dbReference>
<sequence>METGIEIKNADSVVYFMTDGIRIRKMKRLPRPGLSIEVAGAVDTEKTVDMASSSKPTGLMPQLLEPPEQRKGPKADVKIEMCRNLSWNRAFFTNDGLLDAEELATITEAGGNDAIHQLQGIEEELCRSMDSISTLGSDATLEAKLFEEMQASTHKSSGSSKITNSSSKGSSGQGDSNAKANRLSQKGTKEAMAQASKVTGPRRGGPIALSPLGASTSVKTEPTRSSPLGAATSVTLPANNDKASARRRSTSSQTGKATADSSSKTPPGTRAKNKVLLSSNLSPKTSPTGSGSSSDVNQRPSRGSSGPRKSLANNEKPSATSARRKDEPRIGKTTSSIGIKNKPAPVNSHSSSSSSPLGLYNSSPSRSPASSISPRPSQSSSPSTSRADQSSIPRGNRGTTRSLNRDTSAKSTSKTHPTPDQRGKQAAAMRPQPGSVSRSPVQSTGRAIPSNKSGFIDAGRSYKSCLLTGLPEHDGTQTKTGSSKATKAAPSRTGAAAQTGLKPNSQKITTVAAVAAAAAKVSSKKRESIGKAKGVKTLVLTSPEVMDIKGKLHALKMELVNQKQENSKDMKMSPGGGGGKGGKSSSNVYINSSSFQTK</sequence>
<feature type="compositionally biased region" description="Polar residues" evidence="1">
    <location>
        <begin position="434"/>
        <end position="453"/>
    </location>
</feature>
<feature type="region of interest" description="Disordered" evidence="1">
    <location>
        <begin position="150"/>
        <end position="504"/>
    </location>
</feature>
<dbReference type="AlphaFoldDB" id="A0AA38SW25"/>
<feature type="compositionally biased region" description="Polar residues" evidence="1">
    <location>
        <begin position="213"/>
        <end position="242"/>
    </location>
</feature>
<gene>
    <name evidence="2" type="ORF">OSB04_026788</name>
</gene>
<dbReference type="PANTHER" id="PTHR33737:SF2">
    <property type="entry name" value="OS12G0102700 PROTEIN"/>
    <property type="match status" value="1"/>
</dbReference>
<feature type="region of interest" description="Disordered" evidence="1">
    <location>
        <begin position="559"/>
        <end position="598"/>
    </location>
</feature>
<feature type="compositionally biased region" description="Low complexity" evidence="1">
    <location>
        <begin position="155"/>
        <end position="176"/>
    </location>
</feature>
<feature type="compositionally biased region" description="Low complexity" evidence="1">
    <location>
        <begin position="282"/>
        <end position="308"/>
    </location>
</feature>
<dbReference type="InterPro" id="IPR045882">
    <property type="entry name" value="GPT1/2"/>
</dbReference>
<feature type="compositionally biased region" description="Low complexity" evidence="1">
    <location>
        <begin position="347"/>
        <end position="391"/>
    </location>
</feature>
<evidence type="ECO:0000313" key="2">
    <source>
        <dbReference type="EMBL" id="KAJ9540282.1"/>
    </source>
</evidence>
<feature type="region of interest" description="Disordered" evidence="1">
    <location>
        <begin position="51"/>
        <end position="74"/>
    </location>
</feature>
<keyword evidence="3" id="KW-1185">Reference proteome</keyword>